<organism evidence="1 2">
    <name type="scientific">Citricoccus parietis</name>
    <dbReference type="NCBI Taxonomy" id="592307"/>
    <lineage>
        <taxon>Bacteria</taxon>
        <taxon>Bacillati</taxon>
        <taxon>Actinomycetota</taxon>
        <taxon>Actinomycetes</taxon>
        <taxon>Micrococcales</taxon>
        <taxon>Micrococcaceae</taxon>
        <taxon>Citricoccus</taxon>
    </lineage>
</organism>
<name>A0ABV5FV98_9MICC</name>
<reference evidence="1 2" key="1">
    <citation type="submission" date="2024-09" db="EMBL/GenBank/DDBJ databases">
        <authorList>
            <person name="Sun Q."/>
            <person name="Mori K."/>
        </authorList>
    </citation>
    <scope>NUCLEOTIDE SEQUENCE [LARGE SCALE GENOMIC DNA]</scope>
    <source>
        <strain evidence="1 2">CCM 7609</strain>
    </source>
</reference>
<protein>
    <submittedName>
        <fullName evidence="1">Uncharacterized protein</fullName>
    </submittedName>
</protein>
<gene>
    <name evidence="1" type="ORF">ACFFX0_05130</name>
</gene>
<dbReference type="EMBL" id="JBHMFI010000001">
    <property type="protein sequence ID" value="MFB9070606.1"/>
    <property type="molecule type" value="Genomic_DNA"/>
</dbReference>
<sequence length="79" mass="8592">MDLETRVLFPECCADPVDHPGGDEVLGALEQHHRGRAHGAPVCPGTRGSSASTRCGHGCHPIRPRPPAGCRRPRVLWHR</sequence>
<dbReference type="Proteomes" id="UP001589575">
    <property type="component" value="Unassembled WGS sequence"/>
</dbReference>
<keyword evidence="2" id="KW-1185">Reference proteome</keyword>
<comment type="caution">
    <text evidence="1">The sequence shown here is derived from an EMBL/GenBank/DDBJ whole genome shotgun (WGS) entry which is preliminary data.</text>
</comment>
<evidence type="ECO:0000313" key="2">
    <source>
        <dbReference type="Proteomes" id="UP001589575"/>
    </source>
</evidence>
<evidence type="ECO:0000313" key="1">
    <source>
        <dbReference type="EMBL" id="MFB9070606.1"/>
    </source>
</evidence>
<proteinExistence type="predicted"/>
<accession>A0ABV5FV98</accession>